<accession>A0ABX0JFK4</accession>
<sequence>MNKSLSIFDKYTGKENNVTKSLVDLFRFSDKALTKLFVIEFLKIDCDDMYTKLITSYDVQVGEKLIQKFGQGYVIGISTKKNNRLHDKQRNEKKINS</sequence>
<proteinExistence type="predicted"/>
<reference evidence="1" key="1">
    <citation type="submission" date="2020-03" db="EMBL/GenBank/DDBJ databases">
        <title>Draft sequencing of Paenibacilllus sp. S3N08.</title>
        <authorList>
            <person name="Kim D.-U."/>
        </authorList>
    </citation>
    <scope>NUCLEOTIDE SEQUENCE</scope>
    <source>
        <strain evidence="1">S3N08</strain>
    </source>
</reference>
<dbReference type="EMBL" id="JAAOIW010000021">
    <property type="protein sequence ID" value="NHN34688.1"/>
    <property type="molecule type" value="Genomic_DNA"/>
</dbReference>
<comment type="caution">
    <text evidence="1">The sequence shown here is derived from an EMBL/GenBank/DDBJ whole genome shotgun (WGS) entry which is preliminary data.</text>
</comment>
<protein>
    <submittedName>
        <fullName evidence="1">Uncharacterized protein</fullName>
    </submittedName>
</protein>
<name>A0ABX0JFK4_9BACL</name>
<gene>
    <name evidence="1" type="ORF">G9U52_33545</name>
</gene>
<dbReference type="Proteomes" id="UP001165962">
    <property type="component" value="Unassembled WGS sequence"/>
</dbReference>
<organism evidence="1 2">
    <name type="scientific">Paenibacillus agricola</name>
    <dbReference type="NCBI Taxonomy" id="2716264"/>
    <lineage>
        <taxon>Bacteria</taxon>
        <taxon>Bacillati</taxon>
        <taxon>Bacillota</taxon>
        <taxon>Bacilli</taxon>
        <taxon>Bacillales</taxon>
        <taxon>Paenibacillaceae</taxon>
        <taxon>Paenibacillus</taxon>
    </lineage>
</organism>
<keyword evidence="2" id="KW-1185">Reference proteome</keyword>
<evidence type="ECO:0000313" key="2">
    <source>
        <dbReference type="Proteomes" id="UP001165962"/>
    </source>
</evidence>
<dbReference type="RefSeq" id="WP_166156080.1">
    <property type="nucleotide sequence ID" value="NZ_JAAOIW010000021.1"/>
</dbReference>
<evidence type="ECO:0000313" key="1">
    <source>
        <dbReference type="EMBL" id="NHN34688.1"/>
    </source>
</evidence>